<evidence type="ECO:0000313" key="10">
    <source>
        <dbReference type="WBParaSite" id="Hba_21531"/>
    </source>
</evidence>
<dbReference type="InterPro" id="IPR046342">
    <property type="entry name" value="CBS_dom_sf"/>
</dbReference>
<protein>
    <recommendedName>
        <fullName evidence="3">ER membrane protein complex subunit 10</fullName>
    </recommendedName>
</protein>
<evidence type="ECO:0000313" key="9">
    <source>
        <dbReference type="Proteomes" id="UP000095283"/>
    </source>
</evidence>
<dbReference type="PANTHER" id="PTHR21397">
    <property type="entry name" value="CHROMATIN COMPLEXES SUBUNIT BAP18-RELATED"/>
    <property type="match status" value="1"/>
</dbReference>
<proteinExistence type="inferred from homology"/>
<keyword evidence="7" id="KW-1133">Transmembrane helix</keyword>
<comment type="similarity">
    <text evidence="2">Belongs to the EMC10 family.</text>
</comment>
<evidence type="ECO:0000256" key="2">
    <source>
        <dbReference type="ARBA" id="ARBA00007695"/>
    </source>
</evidence>
<reference evidence="10" key="1">
    <citation type="submission" date="2016-11" db="UniProtKB">
        <authorList>
            <consortium name="WormBaseParasite"/>
        </authorList>
    </citation>
    <scope>IDENTIFICATION</scope>
</reference>
<evidence type="ECO:0000256" key="5">
    <source>
        <dbReference type="ARBA" id="ARBA00022729"/>
    </source>
</evidence>
<keyword evidence="9" id="KW-1185">Reference proteome</keyword>
<organism evidence="9 10">
    <name type="scientific">Heterorhabditis bacteriophora</name>
    <name type="common">Entomopathogenic nematode worm</name>
    <dbReference type="NCBI Taxonomy" id="37862"/>
    <lineage>
        <taxon>Eukaryota</taxon>
        <taxon>Metazoa</taxon>
        <taxon>Ecdysozoa</taxon>
        <taxon>Nematoda</taxon>
        <taxon>Chromadorea</taxon>
        <taxon>Rhabditida</taxon>
        <taxon>Rhabditina</taxon>
        <taxon>Rhabditomorpha</taxon>
        <taxon>Strongyloidea</taxon>
        <taxon>Heterorhabditidae</taxon>
        <taxon>Heterorhabditis</taxon>
    </lineage>
</organism>
<dbReference type="Proteomes" id="UP000095283">
    <property type="component" value="Unplaced"/>
</dbReference>
<keyword evidence="6" id="KW-0256">Endoplasmic reticulum</keyword>
<evidence type="ECO:0000256" key="1">
    <source>
        <dbReference type="ARBA" id="ARBA00004115"/>
    </source>
</evidence>
<name>A0A1I7XVE2_HETBA</name>
<evidence type="ECO:0000256" key="8">
    <source>
        <dbReference type="ARBA" id="ARBA00023136"/>
    </source>
</evidence>
<comment type="subcellular location">
    <subcellularLocation>
        <location evidence="1">Endoplasmic reticulum membrane</location>
        <topology evidence="1">Single-pass type I membrane protein</topology>
    </subcellularLocation>
</comment>
<evidence type="ECO:0000256" key="6">
    <source>
        <dbReference type="ARBA" id="ARBA00022824"/>
    </source>
</evidence>
<dbReference type="Pfam" id="PF21203">
    <property type="entry name" value="ECM10"/>
    <property type="match status" value="1"/>
</dbReference>
<keyword evidence="8" id="KW-0472">Membrane</keyword>
<evidence type="ECO:0000256" key="4">
    <source>
        <dbReference type="ARBA" id="ARBA00022692"/>
    </source>
</evidence>
<accession>A0A1I7XVE2</accession>
<keyword evidence="5" id="KW-0732">Signal</keyword>
<dbReference type="AlphaFoldDB" id="A0A1I7XVE2"/>
<evidence type="ECO:0000256" key="7">
    <source>
        <dbReference type="ARBA" id="ARBA00022989"/>
    </source>
</evidence>
<keyword evidence="4" id="KW-0812">Transmembrane</keyword>
<evidence type="ECO:0000256" key="3">
    <source>
        <dbReference type="ARBA" id="ARBA00020105"/>
    </source>
</evidence>
<dbReference type="GO" id="GO:0072546">
    <property type="term" value="C:EMC complex"/>
    <property type="evidence" value="ECO:0007669"/>
    <property type="project" value="TreeGrafter"/>
</dbReference>
<dbReference type="SUPFAM" id="SSF54631">
    <property type="entry name" value="CBS-domain pair"/>
    <property type="match status" value="1"/>
</dbReference>
<dbReference type="PANTHER" id="PTHR21397:SF4">
    <property type="entry name" value="ER MEMBRANE PROTEIN COMPLEX SUBUNIT 10"/>
    <property type="match status" value="1"/>
</dbReference>
<sequence length="326" mass="36948">MKCLISQEKFVDSLGLTTADEQCWIDLEPFLHPHPHRVPLNASLPFIFNLFRGLGLRYLAVVNDENKMINFSIITTILAVLQVSCTDWSLELYYSLDAYIICDILVKKIFKTADFASVYPLGRIELRRSYEGNYTGSFRPVLGSNLGRKLSEGSDNIYRIQAKSSTQPDIELISYSKPVCCFFQFSSLVLTSLLTFLQCLLLQSKLFHLFWISIDADRQLVHSVTVFPDWVSANNTPDITYNCVNHAPVSGEPNAVVHVSTKAILPSPDTQAFVLKMEKERKARQHGAEQDNRSFLTKYWMYIVPVVLFMVVSNALSPEQSSNGEQ</sequence>
<dbReference type="WBParaSite" id="Hba_21531">
    <property type="protein sequence ID" value="Hba_21531"/>
    <property type="gene ID" value="Hba_21531"/>
</dbReference>